<dbReference type="eggNOG" id="COG0737">
    <property type="taxonomic scope" value="Bacteria"/>
</dbReference>
<feature type="domain" description="Cytochrome c-552/4" evidence="1">
    <location>
        <begin position="39"/>
        <end position="112"/>
    </location>
</feature>
<evidence type="ECO:0000313" key="2">
    <source>
        <dbReference type="EMBL" id="EGJ50098.1"/>
    </source>
</evidence>
<dbReference type="RefSeq" id="WP_014259859.1">
    <property type="nucleotide sequence ID" value="NC_016629.1"/>
</dbReference>
<dbReference type="Pfam" id="PF13435">
    <property type="entry name" value="Cytochrome_C554"/>
    <property type="match status" value="1"/>
</dbReference>
<dbReference type="InterPro" id="IPR023155">
    <property type="entry name" value="Cyt_c-552/4"/>
</dbReference>
<dbReference type="STRING" id="690850.Desaf_1762"/>
<dbReference type="Gene3D" id="1.10.1130.10">
    <property type="entry name" value="Flavocytochrome C3, Chain A"/>
    <property type="match status" value="1"/>
</dbReference>
<organism evidence="2 3">
    <name type="scientific">Desulfocurvibacter africanus subsp. africanus str. Walvis Bay</name>
    <dbReference type="NCBI Taxonomy" id="690850"/>
    <lineage>
        <taxon>Bacteria</taxon>
        <taxon>Pseudomonadati</taxon>
        <taxon>Thermodesulfobacteriota</taxon>
        <taxon>Desulfovibrionia</taxon>
        <taxon>Desulfovibrionales</taxon>
        <taxon>Desulfovibrionaceae</taxon>
        <taxon>Desulfocurvibacter</taxon>
    </lineage>
</organism>
<dbReference type="SUPFAM" id="SSF48695">
    <property type="entry name" value="Multiheme cytochromes"/>
    <property type="match status" value="1"/>
</dbReference>
<protein>
    <submittedName>
        <fullName evidence="2">Cytochrome c family protein</fullName>
    </submittedName>
</protein>
<evidence type="ECO:0000259" key="1">
    <source>
        <dbReference type="Pfam" id="PF13435"/>
    </source>
</evidence>
<dbReference type="Proteomes" id="UP000007844">
    <property type="component" value="Chromosome"/>
</dbReference>
<dbReference type="InterPro" id="IPR036280">
    <property type="entry name" value="Multihaem_cyt_sf"/>
</dbReference>
<dbReference type="AlphaFoldDB" id="F3Z1Z0"/>
<gene>
    <name evidence="2" type="ORF">Desaf_1762</name>
</gene>
<sequence precursor="true">MLDTLRTALILIAFTIALLMLADVPGLTAQGPTYVGSEACGQCHAEQYKRYSKDSKKARSSQHVTRMVTDLKPNELAKCFECHVTGYGQPGGFVSFEQTPHLANAGCEVCHGPGSLHAESGDPSLIKSTLTLKDCEGCHNEERVASFGFKPLIHAGAH</sequence>
<keyword evidence="3" id="KW-1185">Reference proteome</keyword>
<dbReference type="KEGG" id="daf:Desaf_1762"/>
<reference evidence="2 3" key="1">
    <citation type="journal article" date="2011" name="J. Bacteriol.">
        <title>Genome sequence of the mercury-methylating and pleomorphic Desulfovibrio africanus Strain Walvis Bay.</title>
        <authorList>
            <person name="Brown S.D."/>
            <person name="Wall J.D."/>
            <person name="Kucken A.M."/>
            <person name="Gilmour C.C."/>
            <person name="Podar M."/>
            <person name="Brandt C.C."/>
            <person name="Teshima H."/>
            <person name="Detter J.C."/>
            <person name="Han C.S."/>
            <person name="Land M.L."/>
            <person name="Lucas S."/>
            <person name="Han J."/>
            <person name="Pennacchio L."/>
            <person name="Nolan M."/>
            <person name="Pitluck S."/>
            <person name="Woyke T."/>
            <person name="Goodwin L."/>
            <person name="Palumbo A.V."/>
            <person name="Elias D.A."/>
        </authorList>
    </citation>
    <scope>NUCLEOTIDE SEQUENCE [LARGE SCALE GENOMIC DNA]</scope>
    <source>
        <strain evidence="2 3">Walvis Bay</strain>
    </source>
</reference>
<evidence type="ECO:0000313" key="3">
    <source>
        <dbReference type="Proteomes" id="UP000007844"/>
    </source>
</evidence>
<proteinExistence type="predicted"/>
<name>F3Z1Z0_DESAF</name>
<dbReference type="HOGENOM" id="CLU_139657_0_0_7"/>
<accession>F3Z1Z0</accession>
<dbReference type="EMBL" id="CP003221">
    <property type="protein sequence ID" value="EGJ50098.1"/>
    <property type="molecule type" value="Genomic_DNA"/>
</dbReference>